<reference evidence="1 2" key="2">
    <citation type="journal article" date="2013" name="PLoS Genet.">
        <title>Comparative genome structure, secondary metabolite, and effector coding capacity across Cochliobolus pathogens.</title>
        <authorList>
            <person name="Condon B.J."/>
            <person name="Leng Y."/>
            <person name="Wu D."/>
            <person name="Bushley K.E."/>
            <person name="Ohm R.A."/>
            <person name="Otillar R."/>
            <person name="Martin J."/>
            <person name="Schackwitz W."/>
            <person name="Grimwood J."/>
            <person name="MohdZainudin N."/>
            <person name="Xue C."/>
            <person name="Wang R."/>
            <person name="Manning V.A."/>
            <person name="Dhillon B."/>
            <person name="Tu Z.J."/>
            <person name="Steffenson B.J."/>
            <person name="Salamov A."/>
            <person name="Sun H."/>
            <person name="Lowry S."/>
            <person name="LaButti K."/>
            <person name="Han J."/>
            <person name="Copeland A."/>
            <person name="Lindquist E."/>
            <person name="Barry K."/>
            <person name="Schmutz J."/>
            <person name="Baker S.E."/>
            <person name="Ciuffetti L.M."/>
            <person name="Grigoriev I.V."/>
            <person name="Zhong S."/>
            <person name="Turgeon B.G."/>
        </authorList>
    </citation>
    <scope>NUCLEOTIDE SEQUENCE [LARGE SCALE GENOMIC DNA]</scope>
    <source>
        <strain evidence="2">28A</strain>
    </source>
</reference>
<dbReference type="AlphaFoldDB" id="R0IEB5"/>
<protein>
    <submittedName>
        <fullName evidence="1">Uncharacterized protein</fullName>
    </submittedName>
</protein>
<organism evidence="1 2">
    <name type="scientific">Exserohilum turcicum (strain 28A)</name>
    <name type="common">Northern leaf blight fungus</name>
    <name type="synonym">Setosphaeria turcica</name>
    <dbReference type="NCBI Taxonomy" id="671987"/>
    <lineage>
        <taxon>Eukaryota</taxon>
        <taxon>Fungi</taxon>
        <taxon>Dikarya</taxon>
        <taxon>Ascomycota</taxon>
        <taxon>Pezizomycotina</taxon>
        <taxon>Dothideomycetes</taxon>
        <taxon>Pleosporomycetidae</taxon>
        <taxon>Pleosporales</taxon>
        <taxon>Pleosporineae</taxon>
        <taxon>Pleosporaceae</taxon>
        <taxon>Exserohilum</taxon>
    </lineage>
</organism>
<dbReference type="OrthoDB" id="422086at2759"/>
<keyword evidence="2" id="KW-1185">Reference proteome</keyword>
<sequence length="368" mass="40864">DRPVELENEYMRKASAYIDALPDTKLGTARLIGVVSKKLHGAYARDMKMQQESVEAIKARFAFAIVTYLNKVLAKGPKKCTTDFIKQILHDVQGDFLKLCAKLVEEKYVSLEKLDDVAGLAKVMLDIFPKRELGHDTVTGGMPKTEPPNYPTIQEKTAESKVASDSAGSWPSQDKRETFAAHRTCILKGVTAVTSINQLQALVWGGRLESISGPESGSSNALVKFLTADACERYHRDTANGITIKADMKNAVVFVELTEGPNSTNDVIQRCIEGGVSRCVRAIGKVECNDTQLMALAQGKDQAKKREVDRIKRGKNVRGHEYVEFRFANIYNALSFRRELMDDDDWEHCNIGYAPDPCEVAAGLHYED</sequence>
<accession>R0IEB5</accession>
<evidence type="ECO:0000313" key="1">
    <source>
        <dbReference type="EMBL" id="EOA83486.1"/>
    </source>
</evidence>
<gene>
    <name evidence="1" type="ORF">SETTUDRAFT_95249</name>
</gene>
<dbReference type="RefSeq" id="XP_008029190.1">
    <property type="nucleotide sequence ID" value="XM_008030999.1"/>
</dbReference>
<dbReference type="STRING" id="671987.R0IEB5"/>
<dbReference type="eggNOG" id="KOG2628">
    <property type="taxonomic scope" value="Eukaryota"/>
</dbReference>
<name>R0IEB5_EXST2</name>
<dbReference type="HOGENOM" id="CLU_793559_0_0_1"/>
<feature type="non-terminal residue" evidence="1">
    <location>
        <position position="1"/>
    </location>
</feature>
<dbReference type="Proteomes" id="UP000016935">
    <property type="component" value="Unassembled WGS sequence"/>
</dbReference>
<dbReference type="GeneID" id="19406149"/>
<dbReference type="EMBL" id="KB908833">
    <property type="protein sequence ID" value="EOA83486.1"/>
    <property type="molecule type" value="Genomic_DNA"/>
</dbReference>
<evidence type="ECO:0000313" key="2">
    <source>
        <dbReference type="Proteomes" id="UP000016935"/>
    </source>
</evidence>
<reference evidence="1 2" key="1">
    <citation type="journal article" date="2012" name="PLoS Pathog.">
        <title>Diverse lifestyles and strategies of plant pathogenesis encoded in the genomes of eighteen Dothideomycetes fungi.</title>
        <authorList>
            <person name="Ohm R.A."/>
            <person name="Feau N."/>
            <person name="Henrissat B."/>
            <person name="Schoch C.L."/>
            <person name="Horwitz B.A."/>
            <person name="Barry K.W."/>
            <person name="Condon B.J."/>
            <person name="Copeland A.C."/>
            <person name="Dhillon B."/>
            <person name="Glaser F."/>
            <person name="Hesse C.N."/>
            <person name="Kosti I."/>
            <person name="LaButti K."/>
            <person name="Lindquist E.A."/>
            <person name="Lucas S."/>
            <person name="Salamov A.A."/>
            <person name="Bradshaw R.E."/>
            <person name="Ciuffetti L."/>
            <person name="Hamelin R.C."/>
            <person name="Kema G.H.J."/>
            <person name="Lawrence C."/>
            <person name="Scott J.A."/>
            <person name="Spatafora J.W."/>
            <person name="Turgeon B.G."/>
            <person name="de Wit P.J.G.M."/>
            <person name="Zhong S."/>
            <person name="Goodwin S.B."/>
            <person name="Grigoriev I.V."/>
        </authorList>
    </citation>
    <scope>NUCLEOTIDE SEQUENCE [LARGE SCALE GENOMIC DNA]</scope>
    <source>
        <strain evidence="2">28A</strain>
    </source>
</reference>
<proteinExistence type="predicted"/>